<dbReference type="Proteomes" id="UP000487757">
    <property type="component" value="Unassembled WGS sequence"/>
</dbReference>
<organism evidence="1 2">
    <name type="scientific">Pedobacter petrophilus</name>
    <dbReference type="NCBI Taxonomy" id="1908241"/>
    <lineage>
        <taxon>Bacteria</taxon>
        <taxon>Pseudomonadati</taxon>
        <taxon>Bacteroidota</taxon>
        <taxon>Sphingobacteriia</taxon>
        <taxon>Sphingobacteriales</taxon>
        <taxon>Sphingobacteriaceae</taxon>
        <taxon>Pedobacter</taxon>
    </lineage>
</organism>
<gene>
    <name evidence="1" type="ORF">GJU39_17930</name>
</gene>
<sequence length="215" mass="24396">MRKTLEFLQSLQGNNNASWFLDHIGEYERAKAELDDLAYALVTKLTAFDEVISSEIDSARFISSLTIPKPKKKQIYYSHFDIAVSPLSNGGNEPVYLVHLDPEGSYFSIRYDPDVFGIQVMRSYLTKNLIELESILAQVSEVTAFELNTDSAKGPLPKGYQPGVPGERFLKLTSYEIRWPMPDPDLKIPKLADTMSIEYQKAYPFMLFLRKGLGL</sequence>
<dbReference type="Pfam" id="PF09365">
    <property type="entry name" value="DUF2461"/>
    <property type="match status" value="1"/>
</dbReference>
<evidence type="ECO:0000313" key="1">
    <source>
        <dbReference type="EMBL" id="MRX77963.1"/>
    </source>
</evidence>
<dbReference type="EMBL" id="WKKH01000036">
    <property type="protein sequence ID" value="MRX77963.1"/>
    <property type="molecule type" value="Genomic_DNA"/>
</dbReference>
<proteinExistence type="predicted"/>
<comment type="caution">
    <text evidence="1">The sequence shown here is derived from an EMBL/GenBank/DDBJ whole genome shotgun (WGS) entry which is preliminary data.</text>
</comment>
<dbReference type="RefSeq" id="WP_154282376.1">
    <property type="nucleotide sequence ID" value="NZ_JBHUJQ010000001.1"/>
</dbReference>
<dbReference type="AlphaFoldDB" id="A0A7K0G2B8"/>
<evidence type="ECO:0000313" key="2">
    <source>
        <dbReference type="Proteomes" id="UP000487757"/>
    </source>
</evidence>
<protein>
    <submittedName>
        <fullName evidence="1">DUF2461 family protein</fullName>
    </submittedName>
</protein>
<keyword evidence="2" id="KW-1185">Reference proteome</keyword>
<accession>A0A7K0G2B8</accession>
<dbReference type="InterPro" id="IPR012808">
    <property type="entry name" value="CHP02453"/>
</dbReference>
<name>A0A7K0G2B8_9SPHI</name>
<reference evidence="1 2" key="1">
    <citation type="submission" date="2019-11" db="EMBL/GenBank/DDBJ databases">
        <title>Pedobacter petrophilus genome.</title>
        <authorList>
            <person name="Feldbauer M.J."/>
            <person name="Newman J.D."/>
        </authorList>
    </citation>
    <scope>NUCLEOTIDE SEQUENCE [LARGE SCALE GENOMIC DNA]</scope>
    <source>
        <strain evidence="1 2">LMG 29686</strain>
    </source>
</reference>
<dbReference type="OrthoDB" id="9794241at2"/>